<evidence type="ECO:0000313" key="4">
    <source>
        <dbReference type="EMBL" id="MDC7684944.1"/>
    </source>
</evidence>
<keyword evidence="5" id="KW-1185">Reference proteome</keyword>
<feature type="domain" description="Response regulatory" evidence="3">
    <location>
        <begin position="18"/>
        <end position="132"/>
    </location>
</feature>
<evidence type="ECO:0000313" key="5">
    <source>
        <dbReference type="Proteomes" id="UP001214854"/>
    </source>
</evidence>
<evidence type="ECO:0000259" key="3">
    <source>
        <dbReference type="PROSITE" id="PS50110"/>
    </source>
</evidence>
<comment type="caution">
    <text evidence="4">The sequence shown here is derived from an EMBL/GenBank/DDBJ whole genome shotgun (WGS) entry which is preliminary data.</text>
</comment>
<reference evidence="4 5" key="1">
    <citation type="submission" date="2023-01" db="EMBL/GenBank/DDBJ databases">
        <title>Novel species of the genus Asticcacaulis isolated from rivers.</title>
        <authorList>
            <person name="Lu H."/>
        </authorList>
    </citation>
    <scope>NUCLEOTIDE SEQUENCE [LARGE SCALE GENOMIC DNA]</scope>
    <source>
        <strain evidence="4 5">BYS171W</strain>
    </source>
</reference>
<organism evidence="4 5">
    <name type="scientific">Asticcacaulis aquaticus</name>
    <dbReference type="NCBI Taxonomy" id="2984212"/>
    <lineage>
        <taxon>Bacteria</taxon>
        <taxon>Pseudomonadati</taxon>
        <taxon>Pseudomonadota</taxon>
        <taxon>Alphaproteobacteria</taxon>
        <taxon>Caulobacterales</taxon>
        <taxon>Caulobacteraceae</taxon>
        <taxon>Asticcacaulis</taxon>
    </lineage>
</organism>
<dbReference type="Pfam" id="PF00072">
    <property type="entry name" value="Response_reg"/>
    <property type="match status" value="1"/>
</dbReference>
<dbReference type="PANTHER" id="PTHR44591">
    <property type="entry name" value="STRESS RESPONSE REGULATOR PROTEIN 1"/>
    <property type="match status" value="1"/>
</dbReference>
<dbReference type="RefSeq" id="WP_272749431.1">
    <property type="nucleotide sequence ID" value="NZ_JAQQKX010000017.1"/>
</dbReference>
<sequence length="146" mass="16199">MSVVKSGIVSGYDTRRRRVLVVEDDAEVRLFIQTVLSRAGIDVVVACNGMEALDIPDPAGLDAILLDLSMPEMDGFTFLAMRRGDLKEVPTIVLTARHESKDVRRAVELGAKDYLAKPFDNLVLLKRLARSMKPLDRMPKSSAVSW</sequence>
<proteinExistence type="predicted"/>
<dbReference type="Gene3D" id="3.40.50.2300">
    <property type="match status" value="1"/>
</dbReference>
<dbReference type="SMART" id="SM00448">
    <property type="entry name" value="REC"/>
    <property type="match status" value="1"/>
</dbReference>
<dbReference type="InterPro" id="IPR050595">
    <property type="entry name" value="Bact_response_regulator"/>
</dbReference>
<dbReference type="Proteomes" id="UP001214854">
    <property type="component" value="Unassembled WGS sequence"/>
</dbReference>
<dbReference type="SUPFAM" id="SSF52172">
    <property type="entry name" value="CheY-like"/>
    <property type="match status" value="1"/>
</dbReference>
<keyword evidence="1 2" id="KW-0597">Phosphoprotein</keyword>
<protein>
    <submittedName>
        <fullName evidence="4">Response regulator</fullName>
    </submittedName>
</protein>
<accession>A0ABT5HXZ7</accession>
<name>A0ABT5HXZ7_9CAUL</name>
<dbReference type="PANTHER" id="PTHR44591:SF3">
    <property type="entry name" value="RESPONSE REGULATORY DOMAIN-CONTAINING PROTEIN"/>
    <property type="match status" value="1"/>
</dbReference>
<feature type="modified residue" description="4-aspartylphosphate" evidence="2">
    <location>
        <position position="67"/>
    </location>
</feature>
<dbReference type="InterPro" id="IPR001789">
    <property type="entry name" value="Sig_transdc_resp-reg_receiver"/>
</dbReference>
<dbReference type="InterPro" id="IPR011006">
    <property type="entry name" value="CheY-like_superfamily"/>
</dbReference>
<dbReference type="EMBL" id="JAQQKX010000017">
    <property type="protein sequence ID" value="MDC7684944.1"/>
    <property type="molecule type" value="Genomic_DNA"/>
</dbReference>
<dbReference type="PROSITE" id="PS50110">
    <property type="entry name" value="RESPONSE_REGULATORY"/>
    <property type="match status" value="1"/>
</dbReference>
<evidence type="ECO:0000256" key="2">
    <source>
        <dbReference type="PROSITE-ProRule" id="PRU00169"/>
    </source>
</evidence>
<evidence type="ECO:0000256" key="1">
    <source>
        <dbReference type="ARBA" id="ARBA00022553"/>
    </source>
</evidence>
<gene>
    <name evidence="4" type="ORF">PQU92_16795</name>
</gene>